<name>A0AAV5MM65_9ROSI</name>
<accession>A0AAV5MM65</accession>
<dbReference type="EMBL" id="BPVZ01000374">
    <property type="protein sequence ID" value="GKV50518.1"/>
    <property type="molecule type" value="Genomic_DNA"/>
</dbReference>
<keyword evidence="2" id="KW-1133">Transmembrane helix</keyword>
<comment type="caution">
    <text evidence="3">The sequence shown here is derived from an EMBL/GenBank/DDBJ whole genome shotgun (WGS) entry which is preliminary data.</text>
</comment>
<evidence type="ECO:0000256" key="2">
    <source>
        <dbReference type="SAM" id="Phobius"/>
    </source>
</evidence>
<proteinExistence type="predicted"/>
<keyword evidence="2" id="KW-0812">Transmembrane</keyword>
<evidence type="ECO:0000313" key="4">
    <source>
        <dbReference type="Proteomes" id="UP001054252"/>
    </source>
</evidence>
<organism evidence="3 4">
    <name type="scientific">Rubroshorea leprosula</name>
    <dbReference type="NCBI Taxonomy" id="152421"/>
    <lineage>
        <taxon>Eukaryota</taxon>
        <taxon>Viridiplantae</taxon>
        <taxon>Streptophyta</taxon>
        <taxon>Embryophyta</taxon>
        <taxon>Tracheophyta</taxon>
        <taxon>Spermatophyta</taxon>
        <taxon>Magnoliopsida</taxon>
        <taxon>eudicotyledons</taxon>
        <taxon>Gunneridae</taxon>
        <taxon>Pentapetalae</taxon>
        <taxon>rosids</taxon>
        <taxon>malvids</taxon>
        <taxon>Malvales</taxon>
        <taxon>Dipterocarpaceae</taxon>
        <taxon>Rubroshorea</taxon>
    </lineage>
</organism>
<protein>
    <submittedName>
        <fullName evidence="3">Uncharacterized protein</fullName>
    </submittedName>
</protein>
<feature type="region of interest" description="Disordered" evidence="1">
    <location>
        <begin position="69"/>
        <end position="101"/>
    </location>
</feature>
<gene>
    <name evidence="3" type="ORF">SLEP1_g57220</name>
</gene>
<evidence type="ECO:0000256" key="1">
    <source>
        <dbReference type="SAM" id="MobiDB-lite"/>
    </source>
</evidence>
<dbReference type="Proteomes" id="UP001054252">
    <property type="component" value="Unassembled WGS sequence"/>
</dbReference>
<keyword evidence="4" id="KW-1185">Reference proteome</keyword>
<evidence type="ECO:0000313" key="3">
    <source>
        <dbReference type="EMBL" id="GKV50518.1"/>
    </source>
</evidence>
<sequence length="128" mass="14319">MAAGFSVGPFSVNGLTTHEAIVLFVLSIFGVLFIWFVCCTRRNREGQQLQQRQQQTDGIGPMETIIRIENSEGEASAGRQTPRLPVEYEPASYPPHDEMVSDYDPLQEYIDQEIQEGVNSLQGAETQL</sequence>
<keyword evidence="2" id="KW-0472">Membrane</keyword>
<reference evidence="3 4" key="1">
    <citation type="journal article" date="2021" name="Commun. Biol.">
        <title>The genome of Shorea leprosula (Dipterocarpaceae) highlights the ecological relevance of drought in aseasonal tropical rainforests.</title>
        <authorList>
            <person name="Ng K.K.S."/>
            <person name="Kobayashi M.J."/>
            <person name="Fawcett J.A."/>
            <person name="Hatakeyama M."/>
            <person name="Paape T."/>
            <person name="Ng C.H."/>
            <person name="Ang C.C."/>
            <person name="Tnah L.H."/>
            <person name="Lee C.T."/>
            <person name="Nishiyama T."/>
            <person name="Sese J."/>
            <person name="O'Brien M.J."/>
            <person name="Copetti D."/>
            <person name="Mohd Noor M.I."/>
            <person name="Ong R.C."/>
            <person name="Putra M."/>
            <person name="Sireger I.Z."/>
            <person name="Indrioko S."/>
            <person name="Kosugi Y."/>
            <person name="Izuno A."/>
            <person name="Isagi Y."/>
            <person name="Lee S.L."/>
            <person name="Shimizu K.K."/>
        </authorList>
    </citation>
    <scope>NUCLEOTIDE SEQUENCE [LARGE SCALE GENOMIC DNA]</scope>
    <source>
        <strain evidence="3">214</strain>
    </source>
</reference>
<feature type="transmembrane region" description="Helical" evidence="2">
    <location>
        <begin position="20"/>
        <end position="38"/>
    </location>
</feature>
<dbReference type="AlphaFoldDB" id="A0AAV5MM65"/>